<proteinExistence type="predicted"/>
<gene>
    <name evidence="1" type="ORF">E2488_07295</name>
</gene>
<protein>
    <submittedName>
        <fullName evidence="1">Uncharacterized protein</fullName>
    </submittedName>
</protein>
<evidence type="ECO:0000313" key="2">
    <source>
        <dbReference type="Proteomes" id="UP000298517"/>
    </source>
</evidence>
<keyword evidence="2" id="KW-1185">Reference proteome</keyword>
<comment type="caution">
    <text evidence="1">The sequence shown here is derived from an EMBL/GenBank/DDBJ whole genome shotgun (WGS) entry which is preliminary data.</text>
</comment>
<accession>A0A4Y8ATU4</accession>
<dbReference type="Proteomes" id="UP000298517">
    <property type="component" value="Unassembled WGS sequence"/>
</dbReference>
<sequence>MRKYNNLNFFKHTYCEFKLIQNDFFKQKSTHFKSKSGSLYFYTNEGVYRYSNHWGRVANCRWKISSVKDYKNQNYYIGYANWIDFFPLNTSEKNFYLEVDFLNKEVEVCCKRENDTTTNFLMTLDLALKKLKQIKTIFKEYKWAYYFNENIDVLRKELILNLVSTQKDLHVLKQDLKNKKNKFEAGN</sequence>
<organism evidence="1 2">
    <name type="scientific">Gramella jeungdoensis</name>
    <dbReference type="NCBI Taxonomy" id="708091"/>
    <lineage>
        <taxon>Bacteria</taxon>
        <taxon>Pseudomonadati</taxon>
        <taxon>Bacteroidota</taxon>
        <taxon>Flavobacteriia</taxon>
        <taxon>Flavobacteriales</taxon>
        <taxon>Flavobacteriaceae</taxon>
        <taxon>Christiangramia</taxon>
    </lineage>
</organism>
<dbReference type="AlphaFoldDB" id="A0A4Y8ATU4"/>
<reference evidence="1 2" key="1">
    <citation type="journal article" date="2011" name="J. Microbiol.">
        <title>Gramella jeungdoensis sp. nov., isolated from a solar saltern in Korea.</title>
        <authorList>
            <person name="Joung Y."/>
            <person name="Kim H."/>
            <person name="Jang T."/>
            <person name="Ahn T.S."/>
            <person name="Joh K."/>
        </authorList>
    </citation>
    <scope>NUCLEOTIDE SEQUENCE [LARGE SCALE GENOMIC DNA]</scope>
    <source>
        <strain evidence="1 2">KCTC 23123</strain>
    </source>
</reference>
<evidence type="ECO:0000313" key="1">
    <source>
        <dbReference type="EMBL" id="TEW75311.1"/>
    </source>
</evidence>
<dbReference type="RefSeq" id="WP_188703983.1">
    <property type="nucleotide sequence ID" value="NZ_SNQI01000002.1"/>
</dbReference>
<dbReference type="EMBL" id="SNQI01000002">
    <property type="protein sequence ID" value="TEW75311.1"/>
    <property type="molecule type" value="Genomic_DNA"/>
</dbReference>
<name>A0A4Y8ATU4_9FLAO</name>